<dbReference type="Proteomes" id="UP000239237">
    <property type="component" value="Unassembled WGS sequence"/>
</dbReference>
<dbReference type="EMBL" id="OKQR01000005">
    <property type="protein sequence ID" value="SPD94766.1"/>
    <property type="molecule type" value="Genomic_DNA"/>
</dbReference>
<sequence>MLPNFATIAQKNYPTQLAHFNDLLQQDKLSHLYLFVGPSQSAKLAFSRYIAWQVVHPDERNALRITENEHPDVHITAPIPPATSLKVAQIRDLTPEFVTTATESPRKIFILDAVETLTASAANSLLKFIEEPAGPQLIMMLTENMSDVLPTIRSRAQVVQLASAITSDDDGLMDDDWQKQTQLVLFKWFELMMQRRIEAFAFVQTKIIGQLNDTKQQQLFLNWLHELARDTIVYGQIPDERLAFPNLIGLYKTLRQRYDMYRLVKASDEVFADDKLRKVNLSLQTRLEKMTLDVIIALGE</sequence>
<dbReference type="AlphaFoldDB" id="A0A2N9KGX8"/>
<protein>
    <submittedName>
        <fullName evidence="2">DNA polymerase III subunit delta</fullName>
    </submittedName>
</protein>
<dbReference type="Proteomes" id="UP000237923">
    <property type="component" value="Unassembled WGS sequence"/>
</dbReference>
<keyword evidence="4" id="KW-1185">Reference proteome</keyword>
<evidence type="ECO:0000313" key="3">
    <source>
        <dbReference type="Proteomes" id="UP000237923"/>
    </source>
</evidence>
<name>A0A2N9KGX8_9LACO</name>
<dbReference type="InterPro" id="IPR027417">
    <property type="entry name" value="P-loop_NTPase"/>
</dbReference>
<dbReference type="PANTHER" id="PTHR11669:SF8">
    <property type="entry name" value="DNA POLYMERASE III SUBUNIT DELTA"/>
    <property type="match status" value="1"/>
</dbReference>
<reference evidence="2 3" key="1">
    <citation type="submission" date="2018-02" db="EMBL/GenBank/DDBJ databases">
        <authorList>
            <person name="Cohen D.B."/>
            <person name="Kent A.D."/>
        </authorList>
    </citation>
    <scope>NUCLEOTIDE SEQUENCE [LARGE SCALE GENOMIC DNA]</scope>
    <source>
        <strain evidence="2 3">CECT 9216</strain>
    </source>
</reference>
<accession>A0A2N9KGX8</accession>
<dbReference type="GeneID" id="99673405"/>
<dbReference type="SUPFAM" id="SSF52540">
    <property type="entry name" value="P-loop containing nucleoside triphosphate hydrolases"/>
    <property type="match status" value="1"/>
</dbReference>
<evidence type="ECO:0000313" key="4">
    <source>
        <dbReference type="Proteomes" id="UP000239237"/>
    </source>
</evidence>
<dbReference type="InterPro" id="IPR050238">
    <property type="entry name" value="DNA_Rep/Repair_Clamp_Loader"/>
</dbReference>
<organism evidence="2 3">
    <name type="scientific">Leuconostoc suionicum</name>
    <dbReference type="NCBI Taxonomy" id="1511761"/>
    <lineage>
        <taxon>Bacteria</taxon>
        <taxon>Bacillati</taxon>
        <taxon>Bacillota</taxon>
        <taxon>Bacilli</taxon>
        <taxon>Lactobacillales</taxon>
        <taxon>Lactobacillaceae</taxon>
        <taxon>Leuconostoc</taxon>
    </lineage>
</organism>
<proteinExistence type="predicted"/>
<dbReference type="KEGG" id="lsu:A6B45_01295"/>
<dbReference type="PANTHER" id="PTHR11669">
    <property type="entry name" value="REPLICATION FACTOR C / DNA POLYMERASE III GAMMA-TAU SUBUNIT"/>
    <property type="match status" value="1"/>
</dbReference>
<dbReference type="RefSeq" id="WP_072613000.1">
    <property type="nucleotide sequence ID" value="NZ_AP017935.1"/>
</dbReference>
<reference evidence="1 4" key="2">
    <citation type="submission" date="2018-02" db="EMBL/GenBank/DDBJ databases">
        <authorList>
            <person name="Rodrigo-Torres L."/>
            <person name="Arahal R. D."/>
            <person name="Lucena T."/>
        </authorList>
    </citation>
    <scope>NUCLEOTIDE SEQUENCE [LARGE SCALE GENOMIC DNA]</scope>
    <source>
        <strain evidence="1 4">CECT 8486</strain>
    </source>
</reference>
<dbReference type="GO" id="GO:0006261">
    <property type="term" value="P:DNA-templated DNA replication"/>
    <property type="evidence" value="ECO:0007669"/>
    <property type="project" value="TreeGrafter"/>
</dbReference>
<gene>
    <name evidence="1" type="ORF">LES8486_01901</name>
    <name evidence="2" type="ORF">LES9216_01901</name>
</gene>
<dbReference type="Pfam" id="PF13177">
    <property type="entry name" value="DNA_pol3_delta2"/>
    <property type="match status" value="1"/>
</dbReference>
<dbReference type="Gene3D" id="3.40.50.300">
    <property type="entry name" value="P-loop containing nucleotide triphosphate hydrolases"/>
    <property type="match status" value="1"/>
</dbReference>
<evidence type="ECO:0000313" key="2">
    <source>
        <dbReference type="EMBL" id="SPE09709.1"/>
    </source>
</evidence>
<evidence type="ECO:0000313" key="1">
    <source>
        <dbReference type="EMBL" id="SPD94766.1"/>
    </source>
</evidence>
<dbReference type="EMBL" id="OKQU01000004">
    <property type="protein sequence ID" value="SPE09709.1"/>
    <property type="molecule type" value="Genomic_DNA"/>
</dbReference>